<accession>A0A1I7VP81</accession>
<dbReference type="WBParaSite" id="EN70_4735">
    <property type="protein sequence ID" value="EN70_4735"/>
    <property type="gene ID" value="EN70_4735"/>
</dbReference>
<reference evidence="4 5" key="2">
    <citation type="submission" date="2016-11" db="UniProtKB">
        <authorList>
            <consortium name="WormBaseParasite"/>
        </authorList>
    </citation>
    <scope>IDENTIFICATION</scope>
</reference>
<proteinExistence type="predicted"/>
<evidence type="ECO:0000313" key="5">
    <source>
        <dbReference type="WBParaSite" id="EN70_4735"/>
    </source>
</evidence>
<feature type="region of interest" description="Disordered" evidence="1">
    <location>
        <begin position="111"/>
        <end position="130"/>
    </location>
</feature>
<dbReference type="Proteomes" id="UP000095285">
    <property type="component" value="Unassembled WGS sequence"/>
</dbReference>
<feature type="region of interest" description="Disordered" evidence="1">
    <location>
        <begin position="16"/>
        <end position="49"/>
    </location>
</feature>
<dbReference type="WBParaSite" id="EN70_4731">
    <property type="protein sequence ID" value="EN70_4731"/>
    <property type="gene ID" value="EN70_4731"/>
</dbReference>
<keyword evidence="3" id="KW-1185">Reference proteome</keyword>
<gene>
    <name evidence="2 4 5" type="ORF">LOAG_18972</name>
</gene>
<accession>A0A1S0UD74</accession>
<name>A0A1I7VP81_LOALO</name>
<reference evidence="2 3" key="1">
    <citation type="submission" date="2012-04" db="EMBL/GenBank/DDBJ databases">
        <title>The Genome Sequence of Loa loa.</title>
        <authorList>
            <consortium name="The Broad Institute Genome Sequencing Platform"/>
            <consortium name="Broad Institute Genome Sequencing Center for Infectious Disease"/>
            <person name="Nutman T.B."/>
            <person name="Fink D.L."/>
            <person name="Russ C."/>
            <person name="Young S."/>
            <person name="Zeng Q."/>
            <person name="Gargeya S."/>
            <person name="Alvarado L."/>
            <person name="Berlin A."/>
            <person name="Chapman S.B."/>
            <person name="Chen Z."/>
            <person name="Freedman E."/>
            <person name="Gellesch M."/>
            <person name="Goldberg J."/>
            <person name="Griggs A."/>
            <person name="Gujja S."/>
            <person name="Heilman E.R."/>
            <person name="Heiman D."/>
            <person name="Howarth C."/>
            <person name="Mehta T."/>
            <person name="Neiman D."/>
            <person name="Pearson M."/>
            <person name="Roberts A."/>
            <person name="Saif S."/>
            <person name="Shea T."/>
            <person name="Shenoy N."/>
            <person name="Sisk P."/>
            <person name="Stolte C."/>
            <person name="Sykes S."/>
            <person name="White J."/>
            <person name="Yandava C."/>
            <person name="Haas B."/>
            <person name="Henn M.R."/>
            <person name="Nusbaum C."/>
            <person name="Birren B."/>
        </authorList>
    </citation>
    <scope>NUCLEOTIDE SEQUENCE [LARGE SCALE GENOMIC DNA]</scope>
</reference>
<dbReference type="AlphaFoldDB" id="A0A1I7VP81"/>
<dbReference type="OMA" id="WDSECET"/>
<dbReference type="RefSeq" id="XP_020304567.1">
    <property type="nucleotide sequence ID" value="XM_020451633.1"/>
</dbReference>
<organism evidence="3 5">
    <name type="scientific">Loa loa</name>
    <name type="common">Eye worm</name>
    <name type="synonym">Filaria loa</name>
    <dbReference type="NCBI Taxonomy" id="7209"/>
    <lineage>
        <taxon>Eukaryota</taxon>
        <taxon>Metazoa</taxon>
        <taxon>Ecdysozoa</taxon>
        <taxon>Nematoda</taxon>
        <taxon>Chromadorea</taxon>
        <taxon>Rhabditida</taxon>
        <taxon>Spirurina</taxon>
        <taxon>Spiruromorpha</taxon>
        <taxon>Filarioidea</taxon>
        <taxon>Onchocercidae</taxon>
        <taxon>Loa</taxon>
    </lineage>
</organism>
<dbReference type="GeneID" id="31252099"/>
<evidence type="ECO:0000256" key="1">
    <source>
        <dbReference type="SAM" id="MobiDB-lite"/>
    </source>
</evidence>
<sequence>MTKFKLKRLQRSVQEETTALSTISQSGPDEFKDISKSKGLDRKNKRRPSSFFNKDHWDSECETYPTFKQRLERLIKTNACKKCLKAGHAEADCKKSMKYFYCRRSHKPPSATIDGNNSSKPDIYSSKKEKSNRIMGQLRQTRSPKVLLLCKVVTVYNAERTEYNEALVLFDSSQLSFVSKKLANRLKLEEMELKELKASDITRYSLQ</sequence>
<dbReference type="OrthoDB" id="10598232at2759"/>
<dbReference type="EMBL" id="JH712842">
    <property type="protein sequence ID" value="EJD73610.1"/>
    <property type="molecule type" value="Genomic_DNA"/>
</dbReference>
<evidence type="ECO:0000313" key="4">
    <source>
        <dbReference type="WBParaSite" id="EN70_4731"/>
    </source>
</evidence>
<evidence type="ECO:0000313" key="2">
    <source>
        <dbReference type="EMBL" id="EJD73610.1"/>
    </source>
</evidence>
<evidence type="ECO:0000313" key="3">
    <source>
        <dbReference type="Proteomes" id="UP000095285"/>
    </source>
</evidence>
<feature type="compositionally biased region" description="Polar residues" evidence="1">
    <location>
        <begin position="16"/>
        <end position="27"/>
    </location>
</feature>
<dbReference type="CTD" id="31252099"/>
<protein>
    <submittedName>
        <fullName evidence="4 5">CCHC-type domain-containing protein</fullName>
    </submittedName>
</protein>
<dbReference type="KEGG" id="loa:LOAG_18972"/>
<feature type="compositionally biased region" description="Basic and acidic residues" evidence="1">
    <location>
        <begin position="29"/>
        <end position="42"/>
    </location>
</feature>